<feature type="compositionally biased region" description="Pro residues" evidence="1">
    <location>
        <begin position="593"/>
        <end position="607"/>
    </location>
</feature>
<gene>
    <name evidence="2" type="ORF">KO481_15420</name>
</gene>
<keyword evidence="3" id="KW-1185">Reference proteome</keyword>
<reference evidence="2 3" key="1">
    <citation type="submission" date="2021-06" db="EMBL/GenBank/DDBJ databases">
        <title>Actinomycetes sequencing.</title>
        <authorList>
            <person name="Shan Q."/>
        </authorList>
    </citation>
    <scope>NUCLEOTIDE SEQUENCE [LARGE SCALE GENOMIC DNA]</scope>
    <source>
        <strain evidence="2 3">NEAU-G5</strain>
    </source>
</reference>
<feature type="compositionally biased region" description="Low complexity" evidence="1">
    <location>
        <begin position="698"/>
        <end position="734"/>
    </location>
</feature>
<feature type="compositionally biased region" description="Polar residues" evidence="1">
    <location>
        <begin position="621"/>
        <end position="631"/>
    </location>
</feature>
<feature type="region of interest" description="Disordered" evidence="1">
    <location>
        <begin position="243"/>
        <end position="286"/>
    </location>
</feature>
<feature type="region of interest" description="Disordered" evidence="1">
    <location>
        <begin position="44"/>
        <end position="126"/>
    </location>
</feature>
<feature type="region of interest" description="Disordered" evidence="1">
    <location>
        <begin position="138"/>
        <end position="179"/>
    </location>
</feature>
<organism evidence="2 3">
    <name type="scientific">Nocardia albiluteola</name>
    <dbReference type="NCBI Taxonomy" id="2842303"/>
    <lineage>
        <taxon>Bacteria</taxon>
        <taxon>Bacillati</taxon>
        <taxon>Actinomycetota</taxon>
        <taxon>Actinomycetes</taxon>
        <taxon>Mycobacteriales</taxon>
        <taxon>Nocardiaceae</taxon>
        <taxon>Nocardia</taxon>
    </lineage>
</organism>
<feature type="compositionally biased region" description="Polar residues" evidence="1">
    <location>
        <begin position="736"/>
        <end position="745"/>
    </location>
</feature>
<dbReference type="RefSeq" id="WP_215917781.1">
    <property type="nucleotide sequence ID" value="NZ_JAHKNI010000004.1"/>
</dbReference>
<evidence type="ECO:0000313" key="2">
    <source>
        <dbReference type="EMBL" id="MBU3062909.1"/>
    </source>
</evidence>
<feature type="region of interest" description="Disordered" evidence="1">
    <location>
        <begin position="578"/>
        <end position="824"/>
    </location>
</feature>
<accession>A0ABS6B0Z3</accession>
<protein>
    <submittedName>
        <fullName evidence="2">Uncharacterized protein</fullName>
    </submittedName>
</protein>
<comment type="caution">
    <text evidence="2">The sequence shown here is derived from an EMBL/GenBank/DDBJ whole genome shotgun (WGS) entry which is preliminary data.</text>
</comment>
<evidence type="ECO:0000313" key="3">
    <source>
        <dbReference type="Proteomes" id="UP000733379"/>
    </source>
</evidence>
<proteinExistence type="predicted"/>
<name>A0ABS6B0Z3_9NOCA</name>
<dbReference type="EMBL" id="JAHKNI010000004">
    <property type="protein sequence ID" value="MBU3062909.1"/>
    <property type="molecule type" value="Genomic_DNA"/>
</dbReference>
<evidence type="ECO:0000256" key="1">
    <source>
        <dbReference type="SAM" id="MobiDB-lite"/>
    </source>
</evidence>
<dbReference type="Proteomes" id="UP000733379">
    <property type="component" value="Unassembled WGS sequence"/>
</dbReference>
<sequence length="897" mass="87095">MTRDLPSDADAGDTGTHAGDTAYRLASGVARIARAGAYVTGGALIASGGATPTTPHSEDESQIAGWSVKDPQPNAPRPVVTYPDPSPDSVPPAHGNHAPGALAPQDGPPGLSFHFQIGPNGDDHVPGMPDLNKIPGMNGIPGTDGGAQGPSLVPNIESAPGAPQGGHLPGADVPGLGNGIPGLNGGIPGLGNGIPGLGNGTPGGSTPGFHIPGFNSGANNLGLPGMHPAAAAIAADGSPGTGFSPEAAVGSTIGPIDLGDNTFGDGSDFGQFGPDNAAPHAIPDGSLPGFHLPGDYGFEGAGFGPGTGFDGVGSGFGAFFDASTDLDAHVGADGVWLSVETTVHVGVGDIGEELDNYGNYGGWPDAQHLPGGALGPESAFVPGVNSGLLGAQLGMGDAGPANIAGVAPTAGPALPAAFTGAPGAAPGIPSTAFGTAAGAPAAAPVSGVVLPGTSPTSVPGIAGVPGVAMAAPTPIPTALPAGPAPVLGAALPAVSPPPVLAAVPAVAMPQPVVATPALAAVTAPAVAVAQPVVTTPLQPGHSDAAVHPLAVALPEHGPAFGLGIGAVAVSPATFFGIPRPATPPGSSHGEHPAPTPTPVDRPEPSLPTIPRISIAPVPVSGTETPSHTIDPTHTPRDESGLPTTGAHVGTDGSTAVDPTTAAHPGTHGSTSADVPTTPAHPTATDGPTTRPHPGSTNSDGSTTHPHPTTGGSDATTPTHPTPTVADTPTTHAHPGSTGTDNSTTAPRAADSTVPMPGHDTPSSHDSAPSHLPAPTYDAPPTREPVPTHAAAPTYDSPHTPSVPTHDTPPTVSVPGEDGGAHLAPHAPLVLPTLEPGLPMKPIAHVMNSNESTPWDDGSHAGLSAVPASLLSGGLLPGTELYPSHLPVHGFPDLHSVL</sequence>
<feature type="compositionally biased region" description="Polar residues" evidence="1">
    <location>
        <begin position="796"/>
        <end position="810"/>
    </location>
</feature>